<dbReference type="Pfam" id="PF02372">
    <property type="entry name" value="IL15"/>
    <property type="match status" value="1"/>
</dbReference>
<evidence type="ECO:0000313" key="9">
    <source>
        <dbReference type="EMBL" id="KAG7517494.1"/>
    </source>
</evidence>
<dbReference type="Proteomes" id="UP000693946">
    <property type="component" value="Linkage Group LG12"/>
</dbReference>
<comment type="subcellular location">
    <subcellularLocation>
        <location evidence="1">Secreted</location>
    </subcellularLocation>
</comment>
<dbReference type="GO" id="GO:0005125">
    <property type="term" value="F:cytokine activity"/>
    <property type="evidence" value="ECO:0007669"/>
    <property type="project" value="UniProtKB-KW"/>
</dbReference>
<protein>
    <recommendedName>
        <fullName evidence="6">Interleukin</fullName>
    </recommendedName>
</protein>
<dbReference type="PANTHER" id="PTHR14356">
    <property type="entry name" value="INTERLEUKIN-15-RELATED"/>
    <property type="match status" value="1"/>
</dbReference>
<evidence type="ECO:0000256" key="7">
    <source>
        <dbReference type="SAM" id="Coils"/>
    </source>
</evidence>
<sequence length="141" mass="16291">MKLIVFCLLAVCAVAAADRTLQRRKLQEVLRQLKDVKENLQHNKTMLNTPPENVEDCCCQSALECFRANMQVHFNITEKKQSKLYRSLKKPLTLSSLDFCNSGNNMPTCDKCDEHPKVNVQEFFKRLESLIQRGITRLTMD</sequence>
<dbReference type="GO" id="GO:0006955">
    <property type="term" value="P:immune response"/>
    <property type="evidence" value="ECO:0007669"/>
    <property type="project" value="InterPro"/>
</dbReference>
<evidence type="ECO:0000256" key="6">
    <source>
        <dbReference type="RuleBase" id="RU003453"/>
    </source>
</evidence>
<comment type="similarity">
    <text evidence="6">Belongs to the IL-15/IL-21 family.</text>
</comment>
<evidence type="ECO:0000256" key="8">
    <source>
        <dbReference type="SAM" id="SignalP"/>
    </source>
</evidence>
<reference evidence="9 10" key="1">
    <citation type="journal article" date="2021" name="Sci. Rep.">
        <title>Chromosome anchoring in Senegalese sole (Solea senegalensis) reveals sex-associated markers and genome rearrangements in flatfish.</title>
        <authorList>
            <person name="Guerrero-Cozar I."/>
            <person name="Gomez-Garrido J."/>
            <person name="Berbel C."/>
            <person name="Martinez-Blanch J.F."/>
            <person name="Alioto T."/>
            <person name="Claros M.G."/>
            <person name="Gagnaire P.A."/>
            <person name="Manchado M."/>
        </authorList>
    </citation>
    <scope>NUCLEOTIDE SEQUENCE [LARGE SCALE GENOMIC DNA]</scope>
    <source>
        <strain evidence="9">Sse05_10M</strain>
    </source>
</reference>
<feature type="signal peptide" evidence="8">
    <location>
        <begin position="1"/>
        <end position="17"/>
    </location>
</feature>
<accession>A0AAV6SJ25</accession>
<feature type="coiled-coil region" evidence="7">
    <location>
        <begin position="19"/>
        <end position="46"/>
    </location>
</feature>
<proteinExistence type="inferred from homology"/>
<comment type="caution">
    <text evidence="9">The sequence shown here is derived from an EMBL/GenBank/DDBJ whole genome shotgun (WGS) entry which is preliminary data.</text>
</comment>
<dbReference type="GO" id="GO:0005126">
    <property type="term" value="F:cytokine receptor binding"/>
    <property type="evidence" value="ECO:0007669"/>
    <property type="project" value="InterPro"/>
</dbReference>
<dbReference type="GO" id="GO:0005615">
    <property type="term" value="C:extracellular space"/>
    <property type="evidence" value="ECO:0007669"/>
    <property type="project" value="UniProtKB-KW"/>
</dbReference>
<evidence type="ECO:0000256" key="3">
    <source>
        <dbReference type="ARBA" id="ARBA00022525"/>
    </source>
</evidence>
<dbReference type="AlphaFoldDB" id="A0AAV6SJ25"/>
<evidence type="ECO:0000256" key="4">
    <source>
        <dbReference type="ARBA" id="ARBA00022729"/>
    </source>
</evidence>
<evidence type="ECO:0000256" key="1">
    <source>
        <dbReference type="ARBA" id="ARBA00004613"/>
    </source>
</evidence>
<keyword evidence="5" id="KW-1015">Disulfide bond</keyword>
<gene>
    <name evidence="9" type="ORF">JOB18_009247</name>
</gene>
<organism evidence="9 10">
    <name type="scientific">Solea senegalensis</name>
    <name type="common">Senegalese sole</name>
    <dbReference type="NCBI Taxonomy" id="28829"/>
    <lineage>
        <taxon>Eukaryota</taxon>
        <taxon>Metazoa</taxon>
        <taxon>Chordata</taxon>
        <taxon>Craniata</taxon>
        <taxon>Vertebrata</taxon>
        <taxon>Euteleostomi</taxon>
        <taxon>Actinopterygii</taxon>
        <taxon>Neopterygii</taxon>
        <taxon>Teleostei</taxon>
        <taxon>Neoteleostei</taxon>
        <taxon>Acanthomorphata</taxon>
        <taxon>Carangaria</taxon>
        <taxon>Pleuronectiformes</taxon>
        <taxon>Pleuronectoidei</taxon>
        <taxon>Soleidae</taxon>
        <taxon>Solea</taxon>
    </lineage>
</organism>
<keyword evidence="3" id="KW-0964">Secreted</keyword>
<feature type="chain" id="PRO_5043708944" description="Interleukin" evidence="8">
    <location>
        <begin position="18"/>
        <end position="141"/>
    </location>
</feature>
<keyword evidence="10" id="KW-1185">Reference proteome</keyword>
<dbReference type="EMBL" id="JAGKHQ010000004">
    <property type="protein sequence ID" value="KAG7517494.1"/>
    <property type="molecule type" value="Genomic_DNA"/>
</dbReference>
<dbReference type="InterPro" id="IPR003443">
    <property type="entry name" value="IL-15/IL-21_fam"/>
</dbReference>
<name>A0AAV6SJ25_SOLSE</name>
<evidence type="ECO:0000256" key="2">
    <source>
        <dbReference type="ARBA" id="ARBA00022514"/>
    </source>
</evidence>
<keyword evidence="2 6" id="KW-0202">Cytokine</keyword>
<keyword evidence="4 8" id="KW-0732">Signal</keyword>
<keyword evidence="7" id="KW-0175">Coiled coil</keyword>
<dbReference type="PANTHER" id="PTHR14356:SF2">
    <property type="entry name" value="INTERLEUKIN-21"/>
    <property type="match status" value="1"/>
</dbReference>
<evidence type="ECO:0000256" key="5">
    <source>
        <dbReference type="ARBA" id="ARBA00023157"/>
    </source>
</evidence>
<evidence type="ECO:0000313" key="10">
    <source>
        <dbReference type="Proteomes" id="UP000693946"/>
    </source>
</evidence>